<reference evidence="2 3" key="1">
    <citation type="submission" date="2017-06" db="EMBL/GenBank/DDBJ databases">
        <title>Draft Genome Sequence of Natranaerobius trueperi halophilic, alkalithermophilic bacteria from soda lakes.</title>
        <authorList>
            <person name="Zhao B."/>
        </authorList>
    </citation>
    <scope>NUCLEOTIDE SEQUENCE [LARGE SCALE GENOMIC DNA]</scope>
    <source>
        <strain evidence="2 3">DSM 18760</strain>
    </source>
</reference>
<proteinExistence type="predicted"/>
<dbReference type="RefSeq" id="WP_089022319.1">
    <property type="nucleotide sequence ID" value="NZ_NIQC01000001.1"/>
</dbReference>
<dbReference type="PANTHER" id="PTHR10587">
    <property type="entry name" value="GLYCOSYL TRANSFERASE-RELATED"/>
    <property type="match status" value="1"/>
</dbReference>
<dbReference type="SUPFAM" id="SSF88713">
    <property type="entry name" value="Glycoside hydrolase/deacetylase"/>
    <property type="match status" value="1"/>
</dbReference>
<dbReference type="Pfam" id="PF07833">
    <property type="entry name" value="Cu_amine_oxidN1"/>
    <property type="match status" value="1"/>
</dbReference>
<dbReference type="EMBL" id="NIQC01000001">
    <property type="protein sequence ID" value="OWZ84895.1"/>
    <property type="molecule type" value="Genomic_DNA"/>
</dbReference>
<dbReference type="Proteomes" id="UP000214588">
    <property type="component" value="Unassembled WGS sequence"/>
</dbReference>
<keyword evidence="3" id="KW-1185">Reference proteome</keyword>
<dbReference type="Gene3D" id="3.20.20.370">
    <property type="entry name" value="Glycoside hydrolase/deacetylase"/>
    <property type="match status" value="1"/>
</dbReference>
<dbReference type="InterPro" id="IPR012854">
    <property type="entry name" value="Cu_amine_oxidase-like_N"/>
</dbReference>
<feature type="domain" description="NodB homology" evidence="1">
    <location>
        <begin position="170"/>
        <end position="356"/>
    </location>
</feature>
<dbReference type="SUPFAM" id="SSF55383">
    <property type="entry name" value="Copper amine oxidase, domain N"/>
    <property type="match status" value="1"/>
</dbReference>
<dbReference type="InterPro" id="IPR011330">
    <property type="entry name" value="Glyco_hydro/deAcase_b/a-brl"/>
</dbReference>
<gene>
    <name evidence="2" type="ORF">CDO51_00365</name>
</gene>
<dbReference type="Gene3D" id="3.30.457.10">
    <property type="entry name" value="Copper amine oxidase-like, N-terminal domain"/>
    <property type="match status" value="1"/>
</dbReference>
<evidence type="ECO:0000313" key="3">
    <source>
        <dbReference type="Proteomes" id="UP000214588"/>
    </source>
</evidence>
<organism evidence="2 3">
    <name type="scientific">Natranaerobius trueperi</name>
    <dbReference type="NCBI Taxonomy" id="759412"/>
    <lineage>
        <taxon>Bacteria</taxon>
        <taxon>Bacillati</taxon>
        <taxon>Bacillota</taxon>
        <taxon>Clostridia</taxon>
        <taxon>Natranaerobiales</taxon>
        <taxon>Natranaerobiaceae</taxon>
        <taxon>Natranaerobius</taxon>
    </lineage>
</organism>
<dbReference type="CDD" id="cd10944">
    <property type="entry name" value="CE4_SmPgdA_like"/>
    <property type="match status" value="1"/>
</dbReference>
<dbReference type="GO" id="GO:0005975">
    <property type="term" value="P:carbohydrate metabolic process"/>
    <property type="evidence" value="ECO:0007669"/>
    <property type="project" value="InterPro"/>
</dbReference>
<dbReference type="PROSITE" id="PS51677">
    <property type="entry name" value="NODB"/>
    <property type="match status" value="1"/>
</dbReference>
<accession>A0A226C127</accession>
<dbReference type="OrthoDB" id="258610at2"/>
<protein>
    <recommendedName>
        <fullName evidence="1">NodB homology domain-containing protein</fullName>
    </recommendedName>
</protein>
<sequence>MNHTKVLLSLFISIILGFLIIMPSNTVAMDKTIKQTQIVVDDTLVPIPGRIINGRTMVPLRGVFEEVGANVSWDSETELITIHKEWDLIKLTPGSNIAEKNYDDHELENPPKISRGTTWLPLRDLMELFELDVDWVSEYNLVRITTGDEEKSIDKIGESLEPLPETSNDQIVYLTFDDGPSNLTPQVLDLLDQYDAEATFFVIGRAAKNNPHILQRIHNEGHRIGNHSYTHDYDKVYDSPESFEEELIKTEEIIKDIIGKETTIFRPPGGSYPHLTDEMREVLNEHGYKVYNWSVSSGDTAIPTPKPQTIKHNVLEGVNTRQDPIVLLHDSPGSHNTIKALPKVLHELSFDGYNFKAIP</sequence>
<dbReference type="GO" id="GO:0016810">
    <property type="term" value="F:hydrolase activity, acting on carbon-nitrogen (but not peptide) bonds"/>
    <property type="evidence" value="ECO:0007669"/>
    <property type="project" value="InterPro"/>
</dbReference>
<comment type="caution">
    <text evidence="2">The sequence shown here is derived from an EMBL/GenBank/DDBJ whole genome shotgun (WGS) entry which is preliminary data.</text>
</comment>
<evidence type="ECO:0000259" key="1">
    <source>
        <dbReference type="PROSITE" id="PS51677"/>
    </source>
</evidence>
<dbReference type="AlphaFoldDB" id="A0A226C127"/>
<dbReference type="InterPro" id="IPR036582">
    <property type="entry name" value="Mao_N_sf"/>
</dbReference>
<evidence type="ECO:0000313" key="2">
    <source>
        <dbReference type="EMBL" id="OWZ84895.1"/>
    </source>
</evidence>
<name>A0A226C127_9FIRM</name>
<dbReference type="Pfam" id="PF01522">
    <property type="entry name" value="Polysacc_deac_1"/>
    <property type="match status" value="1"/>
</dbReference>
<dbReference type="InterPro" id="IPR002509">
    <property type="entry name" value="NODB_dom"/>
</dbReference>
<dbReference type="InterPro" id="IPR050248">
    <property type="entry name" value="Polysacc_deacetylase_ArnD"/>
</dbReference>